<geneLocation type="plasmid" evidence="1 2">
    <name>unnamed2</name>
</geneLocation>
<evidence type="ECO:0000313" key="1">
    <source>
        <dbReference type="EMBL" id="QZP39735.1"/>
    </source>
</evidence>
<evidence type="ECO:0000313" key="2">
    <source>
        <dbReference type="Proteomes" id="UP000826254"/>
    </source>
</evidence>
<proteinExistence type="predicted"/>
<gene>
    <name evidence="1" type="ORF">K6T50_17310</name>
</gene>
<dbReference type="EMBL" id="CP081960">
    <property type="protein sequence ID" value="QZP39735.1"/>
    <property type="molecule type" value="Genomic_DNA"/>
</dbReference>
<reference evidence="1 2" key="1">
    <citation type="journal article" date="2021" name="Int. J. Syst. Evol. Microbiol.">
        <title>Halobaculum halophilum sp. nov. and Halobaculum salinum sp. nov., isolated from salt lake and saline soil.</title>
        <authorList>
            <person name="Cui H.L."/>
            <person name="Shi X.W."/>
            <person name="Yin X.M."/>
            <person name="Yang X.Y."/>
            <person name="Hou J."/>
            <person name="Zhu L."/>
        </authorList>
    </citation>
    <scope>NUCLEOTIDE SEQUENCE [LARGE SCALE GENOMIC DNA]</scope>
    <source>
        <strain evidence="1 2">NBRC 109044</strain>
    </source>
</reference>
<accession>A0A8T8WIN3</accession>
<dbReference type="AlphaFoldDB" id="A0A8T8WIN3"/>
<dbReference type="KEGG" id="hmp:K6T50_17310"/>
<name>A0A8T8WIN3_9EURY</name>
<dbReference type="Proteomes" id="UP000826254">
    <property type="component" value="Plasmid unnamed2"/>
</dbReference>
<protein>
    <submittedName>
        <fullName evidence="1">Uncharacterized protein</fullName>
    </submittedName>
</protein>
<sequence>MDQMVLGVLPVPRGLVVGAGVSIDGTCGVAVGGLGSVAVGRGAVGPTDAVNGLPTVADGCLGGSGVRVGPVAGV</sequence>
<keyword evidence="2" id="KW-1185">Reference proteome</keyword>
<organism evidence="1 2">
    <name type="scientific">Halobaculum magnesiiphilum</name>
    <dbReference type="NCBI Taxonomy" id="1017351"/>
    <lineage>
        <taxon>Archaea</taxon>
        <taxon>Methanobacteriati</taxon>
        <taxon>Methanobacteriota</taxon>
        <taxon>Stenosarchaea group</taxon>
        <taxon>Halobacteria</taxon>
        <taxon>Halobacteriales</taxon>
        <taxon>Haloferacaceae</taxon>
        <taxon>Halobaculum</taxon>
    </lineage>
</organism>
<dbReference type="GeneID" id="67179938"/>
<keyword evidence="1" id="KW-0614">Plasmid</keyword>
<dbReference type="RefSeq" id="WP_222609484.1">
    <property type="nucleotide sequence ID" value="NZ_CP081960.1"/>
</dbReference>